<feature type="domain" description="FAS1" evidence="11">
    <location>
        <begin position="330"/>
        <end position="465"/>
    </location>
</feature>
<dbReference type="InterPro" id="IPR036378">
    <property type="entry name" value="FAS1_dom_sf"/>
</dbReference>
<comment type="subcellular location">
    <subcellularLocation>
        <location evidence="1">Membrane</location>
        <topology evidence="1">Single-pass type I membrane protein</topology>
    </subcellularLocation>
</comment>
<evidence type="ECO:0000256" key="3">
    <source>
        <dbReference type="ARBA" id="ARBA00022692"/>
    </source>
</evidence>
<dbReference type="PROSITE" id="PS50026">
    <property type="entry name" value="EGF_3"/>
    <property type="match status" value="12"/>
</dbReference>
<evidence type="ECO:0000256" key="5">
    <source>
        <dbReference type="ARBA" id="ARBA00023136"/>
    </source>
</evidence>
<dbReference type="Proteomes" id="UP000504617">
    <property type="component" value="Unplaced"/>
</dbReference>
<feature type="disulfide bond" evidence="9">
    <location>
        <begin position="1359"/>
        <end position="1376"/>
    </location>
</feature>
<feature type="domain" description="EGF-like" evidence="10">
    <location>
        <begin position="1312"/>
        <end position="1344"/>
    </location>
</feature>
<feature type="domain" description="EGF-like" evidence="10">
    <location>
        <begin position="1392"/>
        <end position="1431"/>
    </location>
</feature>
<dbReference type="Gene3D" id="2.30.180.10">
    <property type="entry name" value="FAS1 domain"/>
    <property type="match status" value="4"/>
</dbReference>
<name>A0A6I9YE11_9SAUR</name>
<feature type="domain" description="EGF-like" evidence="10">
    <location>
        <begin position="1432"/>
        <end position="1473"/>
    </location>
</feature>
<evidence type="ECO:0000256" key="2">
    <source>
        <dbReference type="ARBA" id="ARBA00022536"/>
    </source>
</evidence>
<evidence type="ECO:0000256" key="1">
    <source>
        <dbReference type="ARBA" id="ARBA00004479"/>
    </source>
</evidence>
<dbReference type="FunFam" id="2.10.25.10:FF:000040">
    <property type="entry name" value="Stabilin 2"/>
    <property type="match status" value="3"/>
</dbReference>
<dbReference type="OrthoDB" id="286301at2759"/>
<evidence type="ECO:0000256" key="4">
    <source>
        <dbReference type="ARBA" id="ARBA00022989"/>
    </source>
</evidence>
<keyword evidence="4" id="KW-1133">Transmembrane helix</keyword>
<keyword evidence="12" id="KW-1185">Reference proteome</keyword>
<dbReference type="InterPro" id="IPR000742">
    <property type="entry name" value="EGF"/>
</dbReference>
<feature type="disulfide bond" evidence="9">
    <location>
        <begin position="731"/>
        <end position="740"/>
    </location>
</feature>
<feature type="domain" description="FAS1" evidence="11">
    <location>
        <begin position="1097"/>
        <end position="1225"/>
    </location>
</feature>
<evidence type="ECO:0000259" key="10">
    <source>
        <dbReference type="PROSITE" id="PS50026"/>
    </source>
</evidence>
<feature type="disulfide bond" evidence="9">
    <location>
        <begin position="108"/>
        <end position="117"/>
    </location>
</feature>
<dbReference type="PANTHER" id="PTHR24038">
    <property type="entry name" value="STABILIN"/>
    <property type="match status" value="1"/>
</dbReference>
<dbReference type="PROSITE" id="PS01248">
    <property type="entry name" value="EGF_LAM_1"/>
    <property type="match status" value="1"/>
</dbReference>
<feature type="disulfide bond" evidence="9">
    <location>
        <begin position="1396"/>
        <end position="1406"/>
    </location>
</feature>
<keyword evidence="6 9" id="KW-1015">Disulfide bond</keyword>
<dbReference type="GeneID" id="106549192"/>
<gene>
    <name evidence="13" type="primary">LOC106549192</name>
</gene>
<keyword evidence="2 9" id="KW-0245">EGF-like domain</keyword>
<dbReference type="InterPro" id="IPR002049">
    <property type="entry name" value="LE_dom"/>
</dbReference>
<feature type="domain" description="EGF-like" evidence="10">
    <location>
        <begin position="833"/>
        <end position="875"/>
    </location>
</feature>
<evidence type="ECO:0000256" key="6">
    <source>
        <dbReference type="ARBA" id="ARBA00023157"/>
    </source>
</evidence>
<comment type="caution">
    <text evidence="9">Lacks conserved residue(s) required for the propagation of feature annotation.</text>
</comment>
<dbReference type="GO" id="GO:0016020">
    <property type="term" value="C:membrane"/>
    <property type="evidence" value="ECO:0007669"/>
    <property type="project" value="UniProtKB-SubCell"/>
</dbReference>
<feature type="disulfide bond" evidence="9">
    <location>
        <begin position="1400"/>
        <end position="1417"/>
    </location>
</feature>
<protein>
    <submittedName>
        <fullName evidence="13">Stabilin-1-like</fullName>
    </submittedName>
</protein>
<feature type="disulfide bond" evidence="9">
    <location>
        <begin position="1334"/>
        <end position="1343"/>
    </location>
</feature>
<dbReference type="PROSITE" id="PS00022">
    <property type="entry name" value="EGF_1"/>
    <property type="match status" value="5"/>
</dbReference>
<dbReference type="PANTHER" id="PTHR24038:SF8">
    <property type="entry name" value="STABILIN-1"/>
    <property type="match status" value="1"/>
</dbReference>
<evidence type="ECO:0000313" key="13">
    <source>
        <dbReference type="RefSeq" id="XP_013922245.1"/>
    </source>
</evidence>
<feature type="domain" description="EGF-like" evidence="10">
    <location>
        <begin position="1474"/>
        <end position="1516"/>
    </location>
</feature>
<dbReference type="InterPro" id="IPR056806">
    <property type="entry name" value="EGF_STAB1-2"/>
</dbReference>
<keyword evidence="7" id="KW-0675">Receptor</keyword>
<dbReference type="SMART" id="SM00554">
    <property type="entry name" value="FAS1"/>
    <property type="match status" value="4"/>
</dbReference>
<dbReference type="Pfam" id="PF12947">
    <property type="entry name" value="EGF_3"/>
    <property type="match status" value="7"/>
</dbReference>
<dbReference type="Gene3D" id="2.10.25.10">
    <property type="entry name" value="Laminin"/>
    <property type="match status" value="9"/>
</dbReference>
<dbReference type="PROSITE" id="PS01186">
    <property type="entry name" value="EGF_2"/>
    <property type="match status" value="10"/>
</dbReference>
<sequence length="1525" mass="165562">MRCDRKFIYRKNTPCATCALNRQQVKCPAGWELTYTPQQPCRYTVKLGENTLSMLGCNYICKKEGEEKKCCSGHWGPQCYECPGGSENVCNQHGICLDGFVNNGTCICNANYGGFACQHCKDENHFGLDCQSVCECQHGVCNHGPSGDGKCTCYAGYTGPRCDQEVPNCGGVICKANSLCVVKNGKAECECIPGYKKIGINCLAQDPCNSFPCSPHAVCKTVEETKYQCICAEGYKGNGRVCQERQPCLDNNGGCPINTTDCIVQGTGKPYCQCKAGMKRERGGINNCIPTNECPAFFCDSGIKWCKMTPDGFFNCICSTGEINVGSHCYKTILSEIVNKNRYGRYSRELNDALTLFDKGCSLALENYGPFTVFVPTGKISPRFNFSVSYAQEFCRKHIIVGQHLIKNTRDPLVLWTLSGDKVECHGWTRPAEYIYSDSPSNVYSITNFNLPAANGVIHIVNPIRKMDTTDNSDNAQKTIAEILASMEIASRFETMLENCGLPSILDGPGPFTVFVPSNEAVDKLRDGRLIYLFTEGINKLQELVKHHIYPTAAVYIERLIIMPHILTMANQLVTVDISNDGRILLDNSKVVINKRDILASNGIIHTLDGILIPSSILPILPKKCNEVHSKVVEGSCVDCALLNSSLCPPGSQIREDKAFSTECVYTHDPLGLNILKKGCQAYCTLNEMIPGCCKGFFGHSCTPCPGGYINPCYDKGSCNDGIHGNGQCNCYDGFKGIACHICSNPNKHGENCTEDCGCIHGICDNRPGSKGVCQAGTCADGYTGEFCDIRSHSCESTGATLNCHVHATCTVNDTVTCVCLDGYEGDGLSCQPIDACSKPGRGGCSENATCTSTGPGTVSCQCLRGWTGDGKACAVVDNCVTETRGGCHIDADCNYIGPGQSSCTCKKGYQGDGYVCDKINPCLMDNGGCHALAVCQILNTGEKDCRCPSGYMGDGIQCYGDMMTELATNYHSSSFYHLMTKSLFRMPSGANLTVLVPMKEAVSNFSKGRNSFWLESTMLPSLIRSHILQGSFTIEQLKTYVGQELPTLNPDVKWEIKSNNKEITIQNASIMWDLPVINGSIYLINKVLVPIFVKLPPGLQEQLNSVPSFWRFKELLERYQLVNKIESSAKYTIFVPGNNSIEKYCQASNITQLDNDTMQYHVVIGDKLFLKDLKNGVHRSTMLGFSNWLMFSNRLNKTYVNRILLDGPFVETRNGMLIGVSQVLPIHKNRCSTNTTTIQKSRCAKCNKKIKCPTGSVLAQNPGQGNLPHCVFKSGGMKLVGCYFTCIKVSLVSVCCPGYYGVMCEMCPGKAGNWCSGNGVCQDGIEGNGDCQCREGFHGTACEMCQAGRYGPKCQSECNCNKGQCNDGLLGDGRCTCNAGFKGVNCDQEIETDFCNGTCDVNANCMNDSTTSQPTCSCSAGYSGNGTSCTEIDPCAEDNGGCSIYANCTKIAPGKNICSCKEGYSGDGTLCRELDRCLESNGGCHQNATCIKTGPGLVACACLPSFTGDGINKCEYTHPCLEVC</sequence>
<evidence type="ECO:0000256" key="8">
    <source>
        <dbReference type="ARBA" id="ARBA00023180"/>
    </source>
</evidence>
<dbReference type="InterPro" id="IPR000782">
    <property type="entry name" value="FAS1_domain"/>
</dbReference>
<feature type="domain" description="EGF-like" evidence="10">
    <location>
        <begin position="876"/>
        <end position="918"/>
    </location>
</feature>
<dbReference type="KEGG" id="tsr:106549192"/>
<keyword evidence="5" id="KW-0472">Membrane</keyword>
<reference evidence="13" key="1">
    <citation type="submission" date="2025-08" db="UniProtKB">
        <authorList>
            <consortium name="RefSeq"/>
        </authorList>
    </citation>
    <scope>IDENTIFICATION</scope>
</reference>
<feature type="domain" description="FAS1" evidence="11">
    <location>
        <begin position="477"/>
        <end position="612"/>
    </location>
</feature>
<proteinExistence type="predicted"/>
<feature type="disulfide bond" evidence="9">
    <location>
        <begin position="153"/>
        <end position="162"/>
    </location>
</feature>
<dbReference type="InterPro" id="IPR009030">
    <property type="entry name" value="Growth_fac_rcpt_cys_sf"/>
</dbReference>
<dbReference type="SUPFAM" id="SSF82153">
    <property type="entry name" value="FAS1 domain"/>
    <property type="match status" value="4"/>
</dbReference>
<organism evidence="12 13">
    <name type="scientific">Thamnophis sirtalis</name>
    <dbReference type="NCBI Taxonomy" id="35019"/>
    <lineage>
        <taxon>Eukaryota</taxon>
        <taxon>Metazoa</taxon>
        <taxon>Chordata</taxon>
        <taxon>Craniata</taxon>
        <taxon>Vertebrata</taxon>
        <taxon>Euteleostomi</taxon>
        <taxon>Lepidosauria</taxon>
        <taxon>Squamata</taxon>
        <taxon>Bifurcata</taxon>
        <taxon>Unidentata</taxon>
        <taxon>Episquamata</taxon>
        <taxon>Toxicofera</taxon>
        <taxon>Serpentes</taxon>
        <taxon>Colubroidea</taxon>
        <taxon>Colubridae</taxon>
        <taxon>Natricinae</taxon>
        <taxon>Thamnophis</taxon>
    </lineage>
</organism>
<dbReference type="Pfam" id="PF02469">
    <property type="entry name" value="Fasciclin"/>
    <property type="match status" value="3"/>
</dbReference>
<evidence type="ECO:0000259" key="11">
    <source>
        <dbReference type="PROSITE" id="PS50213"/>
    </source>
</evidence>
<feature type="domain" description="EGF-like" evidence="10">
    <location>
        <begin position="1351"/>
        <end position="1388"/>
    </location>
</feature>
<evidence type="ECO:0000256" key="9">
    <source>
        <dbReference type="PROSITE-ProRule" id="PRU00076"/>
    </source>
</evidence>
<feature type="disulfide bond" evidence="9">
    <location>
        <begin position="134"/>
        <end position="151"/>
    </location>
</feature>
<dbReference type="SUPFAM" id="SSF57196">
    <property type="entry name" value="EGF/Laminin"/>
    <property type="match status" value="3"/>
</dbReference>
<dbReference type="Gene3D" id="2.170.300.10">
    <property type="entry name" value="Tie2 ligand-binding domain superfamily"/>
    <property type="match status" value="1"/>
</dbReference>
<feature type="domain" description="FAS1" evidence="11">
    <location>
        <begin position="960"/>
        <end position="1089"/>
    </location>
</feature>
<keyword evidence="8" id="KW-0325">Glycoprotein</keyword>
<dbReference type="FunFam" id="2.30.180.10:FF:000014">
    <property type="entry name" value="Stabilin 1"/>
    <property type="match status" value="1"/>
</dbReference>
<dbReference type="InterPro" id="IPR024731">
    <property type="entry name" value="NELL2-like_EGF"/>
</dbReference>
<feature type="domain" description="EGF-like" evidence="10">
    <location>
        <begin position="919"/>
        <end position="960"/>
    </location>
</feature>
<feature type="domain" description="EGF-like" evidence="10">
    <location>
        <begin position="126"/>
        <end position="163"/>
    </location>
</feature>
<dbReference type="PROSITE" id="PS50213">
    <property type="entry name" value="FAS1"/>
    <property type="match status" value="4"/>
</dbReference>
<keyword evidence="3" id="KW-0812">Transmembrane</keyword>
<dbReference type="SUPFAM" id="SSF57184">
    <property type="entry name" value="Growth factor receptor domain"/>
    <property type="match status" value="1"/>
</dbReference>
<dbReference type="RefSeq" id="XP_013922245.1">
    <property type="nucleotide sequence ID" value="XM_014066770.1"/>
</dbReference>
<dbReference type="Pfam" id="PF24887">
    <property type="entry name" value="EGF_STAB1-2"/>
    <property type="match status" value="2"/>
</dbReference>
<feature type="disulfide bond" evidence="9">
    <location>
        <begin position="1378"/>
        <end position="1387"/>
    </location>
</feature>
<dbReference type="SMART" id="SM00181">
    <property type="entry name" value="EGF"/>
    <property type="match status" value="16"/>
</dbReference>
<feature type="domain" description="EGF-like" evidence="10">
    <location>
        <begin position="703"/>
        <end position="741"/>
    </location>
</feature>
<evidence type="ECO:0000313" key="12">
    <source>
        <dbReference type="Proteomes" id="UP000504617"/>
    </source>
</evidence>
<feature type="domain" description="EGF-like" evidence="10">
    <location>
        <begin position="80"/>
        <end position="118"/>
    </location>
</feature>
<accession>A0A6I9YE11</accession>
<evidence type="ECO:0000256" key="7">
    <source>
        <dbReference type="ARBA" id="ARBA00023170"/>
    </source>
</evidence>
<feature type="domain" description="EGF-like" evidence="10">
    <location>
        <begin position="204"/>
        <end position="243"/>
    </location>
</feature>